<dbReference type="Proteomes" id="UP001429564">
    <property type="component" value="Unassembled WGS sequence"/>
</dbReference>
<accession>A0ABX0WE69</accession>
<keyword evidence="2" id="KW-1185">Reference proteome</keyword>
<dbReference type="RefSeq" id="WP_167685703.1">
    <property type="nucleotide sequence ID" value="NZ_QHLQ01000028.1"/>
</dbReference>
<name>A0ABX0WE69_9RHOB</name>
<evidence type="ECO:0000313" key="2">
    <source>
        <dbReference type="Proteomes" id="UP001429564"/>
    </source>
</evidence>
<reference evidence="1 2" key="1">
    <citation type="submission" date="2018-05" db="EMBL/GenBank/DDBJ databases">
        <authorList>
            <person name="Zhang Y.-J."/>
        </authorList>
    </citation>
    <scope>NUCLEOTIDE SEQUENCE [LARGE SCALE GENOMIC DNA]</scope>
    <source>
        <strain evidence="1 2">CY04</strain>
    </source>
</reference>
<protein>
    <submittedName>
        <fullName evidence="1">Uncharacterized protein</fullName>
    </submittedName>
</protein>
<gene>
    <name evidence="1" type="ORF">DL239_19190</name>
</gene>
<sequence>MFKWFFRMLLLCIVGVIGFATFGWHQKGLLNIPHLPEGAYAFSRGGLRGVVFGQEVSNPTGVESPKFFRQLIHVNPERMYLSLPLQVPHWLEDTWSNCTPPTGNEAADFEQSMPDDLKRNLVGARLDAVCRINLESEEVLRGLLYSIPNL</sequence>
<comment type="caution">
    <text evidence="1">The sequence shown here is derived from an EMBL/GenBank/DDBJ whole genome shotgun (WGS) entry which is preliminary data.</text>
</comment>
<proteinExistence type="predicted"/>
<evidence type="ECO:0000313" key="1">
    <source>
        <dbReference type="EMBL" id="NIZ63094.1"/>
    </source>
</evidence>
<dbReference type="EMBL" id="QHLQ01000028">
    <property type="protein sequence ID" value="NIZ63094.1"/>
    <property type="molecule type" value="Genomic_DNA"/>
</dbReference>
<organism evidence="1 2">
    <name type="scientific">Parasedimentitalea denitrificans</name>
    <dbReference type="NCBI Taxonomy" id="2211118"/>
    <lineage>
        <taxon>Bacteria</taxon>
        <taxon>Pseudomonadati</taxon>
        <taxon>Pseudomonadota</taxon>
        <taxon>Alphaproteobacteria</taxon>
        <taxon>Rhodobacterales</taxon>
        <taxon>Paracoccaceae</taxon>
        <taxon>Parasedimentitalea</taxon>
    </lineage>
</organism>